<accession>A0A9Q0LZX2</accession>
<dbReference type="GO" id="GO:0044218">
    <property type="term" value="C:other organism cell membrane"/>
    <property type="evidence" value="ECO:0007669"/>
    <property type="project" value="UniProtKB-KW"/>
</dbReference>
<evidence type="ECO:0000313" key="11">
    <source>
        <dbReference type="Proteomes" id="UP001142055"/>
    </source>
</evidence>
<evidence type="ECO:0000256" key="5">
    <source>
        <dbReference type="ARBA" id="ARBA00023028"/>
    </source>
</evidence>
<dbReference type="SMART" id="SM00248">
    <property type="entry name" value="ANK"/>
    <property type="match status" value="4"/>
</dbReference>
<dbReference type="Pfam" id="PF12796">
    <property type="entry name" value="Ank_2"/>
    <property type="match status" value="1"/>
</dbReference>
<keyword evidence="7" id="KW-0472">Membrane</keyword>
<feature type="region of interest" description="Disordered" evidence="9">
    <location>
        <begin position="865"/>
        <end position="982"/>
    </location>
</feature>
<keyword evidence="11" id="KW-1185">Reference proteome</keyword>
<dbReference type="PROSITE" id="PS50088">
    <property type="entry name" value="ANK_REPEAT"/>
    <property type="match status" value="3"/>
</dbReference>
<comment type="subcellular location">
    <subcellularLocation>
        <location evidence="1">Target cell membrane</location>
    </subcellularLocation>
</comment>
<keyword evidence="4" id="KW-0677">Repeat</keyword>
<feature type="repeat" description="ANK" evidence="8">
    <location>
        <begin position="128"/>
        <end position="160"/>
    </location>
</feature>
<dbReference type="EMBL" id="JAPWDV010000004">
    <property type="protein sequence ID" value="KAJ6215397.1"/>
    <property type="molecule type" value="Genomic_DNA"/>
</dbReference>
<organism evidence="10 11">
    <name type="scientific">Blomia tropicalis</name>
    <name type="common">Mite</name>
    <dbReference type="NCBI Taxonomy" id="40697"/>
    <lineage>
        <taxon>Eukaryota</taxon>
        <taxon>Metazoa</taxon>
        <taxon>Ecdysozoa</taxon>
        <taxon>Arthropoda</taxon>
        <taxon>Chelicerata</taxon>
        <taxon>Arachnida</taxon>
        <taxon>Acari</taxon>
        <taxon>Acariformes</taxon>
        <taxon>Sarcoptiformes</taxon>
        <taxon>Astigmata</taxon>
        <taxon>Glycyphagoidea</taxon>
        <taxon>Echimyopodidae</taxon>
        <taxon>Blomia</taxon>
    </lineage>
</organism>
<feature type="compositionally biased region" description="Polar residues" evidence="9">
    <location>
        <begin position="901"/>
        <end position="911"/>
    </location>
</feature>
<feature type="repeat" description="ANK" evidence="8">
    <location>
        <begin position="95"/>
        <end position="127"/>
    </location>
</feature>
<keyword evidence="2" id="KW-0268">Exocytosis</keyword>
<evidence type="ECO:0000256" key="1">
    <source>
        <dbReference type="ARBA" id="ARBA00004175"/>
    </source>
</evidence>
<dbReference type="PRINTS" id="PR01415">
    <property type="entry name" value="ANKYRIN"/>
</dbReference>
<dbReference type="GO" id="GO:0044231">
    <property type="term" value="C:host cell presynaptic membrane"/>
    <property type="evidence" value="ECO:0007669"/>
    <property type="project" value="UniProtKB-KW"/>
</dbReference>
<dbReference type="PROSITE" id="PS50297">
    <property type="entry name" value="ANK_REP_REGION"/>
    <property type="match status" value="2"/>
</dbReference>
<feature type="compositionally biased region" description="Acidic residues" evidence="9">
    <location>
        <begin position="868"/>
        <end position="877"/>
    </location>
</feature>
<dbReference type="Proteomes" id="UP001142055">
    <property type="component" value="Chromosome 4"/>
</dbReference>
<dbReference type="Gene3D" id="1.25.40.20">
    <property type="entry name" value="Ankyrin repeat-containing domain"/>
    <property type="match status" value="1"/>
</dbReference>
<evidence type="ECO:0000256" key="8">
    <source>
        <dbReference type="PROSITE-ProRule" id="PRU00023"/>
    </source>
</evidence>
<evidence type="ECO:0000256" key="3">
    <source>
        <dbReference type="ARBA" id="ARBA00022537"/>
    </source>
</evidence>
<keyword evidence="5" id="KW-0528">Neurotoxin</keyword>
<feature type="compositionally biased region" description="Low complexity" evidence="9">
    <location>
        <begin position="547"/>
        <end position="593"/>
    </location>
</feature>
<dbReference type="AlphaFoldDB" id="A0A9Q0LZX2"/>
<dbReference type="OMA" id="IKNHINV"/>
<keyword evidence="7" id="KW-1053">Target membrane</keyword>
<feature type="compositionally biased region" description="Low complexity" evidence="9">
    <location>
        <begin position="673"/>
        <end position="688"/>
    </location>
</feature>
<dbReference type="InterPro" id="IPR036770">
    <property type="entry name" value="Ankyrin_rpt-contain_sf"/>
</dbReference>
<comment type="caution">
    <text evidence="10">The sequence shown here is derived from an EMBL/GenBank/DDBJ whole genome shotgun (WGS) entry which is preliminary data.</text>
</comment>
<sequence>MKKLFENVHRRLSSSSSGTNAFSIRRLSMTSNISLGGLSTLQIKVLRGGYNIDLEKVDSKFTKLHKAVYLNNEDKVRQYLSMQTMKYDVNSVDSANRTALHYAAVNGNGNIVTMLINHGAKVNIQDSDGRTPMIKAIECGHTNVLQLLMQSGADIDLADREHGNTALHHALISSELDCALYIIRNALEIDYNKRNHRKETFLHLAVKIVDLYPVIEELIANGIEIDAIDELGRSAAQVAQLHLNDEAYRIIMKYSIPNNVKRFDSNDSSLSFDYENNEEIMMLTTTATTATTATTTNTTTINDGKTETVEVHKVQDCSNHQLLSIIEEGSSSAKNSASSSNESNGKLIKHESINVIEDDTIYENCRVMDHEEEEEQELEQEQEEEEVVEVNEQFQSKSIDDEIDEMSSILNNMSSLDQMLQEGMNTDLIVQSTMKPMDEETRLAAIAINSNNLSKKEKRSSRSDWLELIGNSDSSSSLSSPINNSKTIVKTINHEMTTNNCQTIAQQPTMTTSTPIPVTPTKPTKTFAQVVASPPSRHTIIPSSPTKVNSNNSNNNHHQRNVNNKNKSNGNNWKQGKNGRSSSSSFSSSPDHSGGPGSPIKSCTVSPGDTLLSFMDNMNNNDQNHSTTKPNNRMRKPLTRDQASQIDPINDYSVHYMSLIQSIERLLSSNRTAISPTTPSTPPTATTINNGSMNENDVSMKEMQLLRRLSSLIYDSNHNLIELDYKRKEVHLLKQTIDTMQKQIENDQNYCRQLEEKITSMGKQQNQMDRRMGVNHNHQRLSIIDIDNDNVNKDFEVNGNRIELTSESSMSMMADATSSSPAINSTSTSRLIQIDDTKSMEVHLRNELIQQFKDEVADLKHLSNVDNCDTDEGEEDAINNADAGHKKRHSSLKQSDESENGKQQWQNSDITPNYDHGNKTHQQGSLKHREDQQQHQQHQQRRQHSSASNTPRMKRSNKLGMVHNGKRHRQRSRSNLQSDYSSSFSYKSKYFQHKINELRMKLGINNATTFR</sequence>
<evidence type="ECO:0000256" key="4">
    <source>
        <dbReference type="ARBA" id="ARBA00022737"/>
    </source>
</evidence>
<keyword evidence="5" id="KW-0638">Presynaptic neurotoxin</keyword>
<evidence type="ECO:0000256" key="7">
    <source>
        <dbReference type="ARBA" id="ARBA00023298"/>
    </source>
</evidence>
<evidence type="ECO:0000313" key="10">
    <source>
        <dbReference type="EMBL" id="KAJ6215397.1"/>
    </source>
</evidence>
<dbReference type="PANTHER" id="PTHR24173:SF74">
    <property type="entry name" value="ANKYRIN REPEAT DOMAIN-CONTAINING PROTEIN 16"/>
    <property type="match status" value="1"/>
</dbReference>
<feature type="repeat" description="ANK" evidence="8">
    <location>
        <begin position="197"/>
        <end position="230"/>
    </location>
</feature>
<protein>
    <submittedName>
        <fullName evidence="10">Uncharacterized protein</fullName>
    </submittedName>
</protein>
<dbReference type="InterPro" id="IPR002110">
    <property type="entry name" value="Ankyrin_rpt"/>
</dbReference>
<name>A0A9Q0LZX2_BLOTA</name>
<keyword evidence="5" id="KW-0800">Toxin</keyword>
<feature type="compositionally biased region" description="Polar residues" evidence="9">
    <location>
        <begin position="616"/>
        <end position="631"/>
    </location>
</feature>
<evidence type="ECO:0000256" key="9">
    <source>
        <dbReference type="SAM" id="MobiDB-lite"/>
    </source>
</evidence>
<evidence type="ECO:0000256" key="2">
    <source>
        <dbReference type="ARBA" id="ARBA00022483"/>
    </source>
</evidence>
<dbReference type="GO" id="GO:0006887">
    <property type="term" value="P:exocytosis"/>
    <property type="evidence" value="ECO:0007669"/>
    <property type="project" value="UniProtKB-KW"/>
</dbReference>
<evidence type="ECO:0000256" key="6">
    <source>
        <dbReference type="ARBA" id="ARBA00023043"/>
    </source>
</evidence>
<keyword evidence="6 8" id="KW-0040">ANK repeat</keyword>
<feature type="region of interest" description="Disordered" evidence="9">
    <location>
        <begin position="529"/>
        <end position="637"/>
    </location>
</feature>
<feature type="region of interest" description="Disordered" evidence="9">
    <location>
        <begin position="673"/>
        <end position="694"/>
    </location>
</feature>
<dbReference type="SUPFAM" id="SSF48403">
    <property type="entry name" value="Ankyrin repeat"/>
    <property type="match status" value="1"/>
</dbReference>
<proteinExistence type="predicted"/>
<dbReference type="PANTHER" id="PTHR24173">
    <property type="entry name" value="ANKYRIN REPEAT CONTAINING"/>
    <property type="match status" value="1"/>
</dbReference>
<keyword evidence="3" id="KW-1052">Target cell membrane</keyword>
<reference evidence="10" key="1">
    <citation type="submission" date="2022-12" db="EMBL/GenBank/DDBJ databases">
        <title>Genome assemblies of Blomia tropicalis.</title>
        <authorList>
            <person name="Cui Y."/>
        </authorList>
    </citation>
    <scope>NUCLEOTIDE SEQUENCE</scope>
    <source>
        <tissue evidence="10">Adult mites</tissue>
    </source>
</reference>
<gene>
    <name evidence="10" type="ORF">RDWZM_009897</name>
</gene>